<name>A0A7S8HRI1_FUSCU</name>
<dbReference type="SMART" id="SM01111">
    <property type="entry name" value="CVNH"/>
    <property type="match status" value="1"/>
</dbReference>
<dbReference type="EMBL" id="CP064747">
    <property type="protein sequence ID" value="QPC57894.1"/>
    <property type="molecule type" value="Genomic_DNA"/>
</dbReference>
<feature type="domain" description="Cyanovirin-N" evidence="2">
    <location>
        <begin position="17"/>
        <end position="128"/>
    </location>
</feature>
<feature type="signal peptide" evidence="1">
    <location>
        <begin position="1"/>
        <end position="17"/>
    </location>
</feature>
<dbReference type="SUPFAM" id="SSF51322">
    <property type="entry name" value="Cyanovirin-N"/>
    <property type="match status" value="1"/>
</dbReference>
<proteinExistence type="predicted"/>
<feature type="chain" id="PRO_5031336888" description="Cyanovirin-N domain-containing protein" evidence="1">
    <location>
        <begin position="18"/>
        <end position="128"/>
    </location>
</feature>
<keyword evidence="1" id="KW-0732">Signal</keyword>
<evidence type="ECO:0000256" key="1">
    <source>
        <dbReference type="SAM" id="SignalP"/>
    </source>
</evidence>
<dbReference type="Gene3D" id="2.30.60.10">
    <property type="entry name" value="Cyanovirin-N"/>
    <property type="match status" value="1"/>
</dbReference>
<protein>
    <recommendedName>
        <fullName evidence="2">Cyanovirin-N domain-containing protein</fullName>
    </recommendedName>
</protein>
<dbReference type="InterPro" id="IPR036673">
    <property type="entry name" value="Cyanovirin-N_sf"/>
</dbReference>
<dbReference type="AlphaFoldDB" id="A0A7S8HRI1"/>
<sequence>MLNKTFVLASMLGSAIAFSATCKDTAFDPKTNVLSSHCLPRDNSAYLPTQLDLNRCFGYSDGELTWEKRNYSDSCDNCRIFQAPDPWFRYNVYWLGCMCEGQSEETTVCIEIVVAHEYVSNDNGVLRC</sequence>
<gene>
    <name evidence="3" type="ORF">HYE67_000125</name>
</gene>
<evidence type="ECO:0000313" key="3">
    <source>
        <dbReference type="EMBL" id="QPC57894.1"/>
    </source>
</evidence>
<evidence type="ECO:0000313" key="4">
    <source>
        <dbReference type="Proteomes" id="UP000663297"/>
    </source>
</evidence>
<organism evidence="3 4">
    <name type="scientific">Fusarium culmorum</name>
    <dbReference type="NCBI Taxonomy" id="5516"/>
    <lineage>
        <taxon>Eukaryota</taxon>
        <taxon>Fungi</taxon>
        <taxon>Dikarya</taxon>
        <taxon>Ascomycota</taxon>
        <taxon>Pezizomycotina</taxon>
        <taxon>Sordariomycetes</taxon>
        <taxon>Hypocreomycetidae</taxon>
        <taxon>Hypocreales</taxon>
        <taxon>Nectriaceae</taxon>
        <taxon>Fusarium</taxon>
    </lineage>
</organism>
<evidence type="ECO:0000259" key="2">
    <source>
        <dbReference type="SMART" id="SM01111"/>
    </source>
</evidence>
<dbReference type="InterPro" id="IPR011058">
    <property type="entry name" value="Cyanovirin-N"/>
</dbReference>
<accession>A0A7S8HRI1</accession>
<dbReference type="Proteomes" id="UP000663297">
    <property type="component" value="Chromosome 1"/>
</dbReference>
<dbReference type="Pfam" id="PF08881">
    <property type="entry name" value="CVNH"/>
    <property type="match status" value="1"/>
</dbReference>
<reference evidence="3" key="1">
    <citation type="submission" date="2020-11" db="EMBL/GenBank/DDBJ databases">
        <title>The chromosome-scale genome resource for two endophytic Fusarium species: F. culmorum and F. pseudograminearum.</title>
        <authorList>
            <person name="Yuan Z."/>
        </authorList>
    </citation>
    <scope>NUCLEOTIDE SEQUENCE</scope>
    <source>
        <strain evidence="3">Class2-1B</strain>
    </source>
</reference>